<evidence type="ECO:0000313" key="2">
    <source>
        <dbReference type="Proteomes" id="UP001596158"/>
    </source>
</evidence>
<reference evidence="2" key="1">
    <citation type="journal article" date="2019" name="Int. J. Syst. Evol. Microbiol.">
        <title>The Global Catalogue of Microorganisms (GCM) 10K type strain sequencing project: providing services to taxonomists for standard genome sequencing and annotation.</title>
        <authorList>
            <consortium name="The Broad Institute Genomics Platform"/>
            <consortium name="The Broad Institute Genome Sequencing Center for Infectious Disease"/>
            <person name="Wu L."/>
            <person name="Ma J."/>
        </authorList>
    </citation>
    <scope>NUCLEOTIDE SEQUENCE [LARGE SCALE GENOMIC DNA]</scope>
    <source>
        <strain evidence="2">CCM 8924</strain>
    </source>
</reference>
<comment type="caution">
    <text evidence="1">The sequence shown here is derived from an EMBL/GenBank/DDBJ whole genome shotgun (WGS) entry which is preliminary data.</text>
</comment>
<dbReference type="EMBL" id="JBHSSG010000010">
    <property type="protein sequence ID" value="MFC6178661.1"/>
    <property type="molecule type" value="Genomic_DNA"/>
</dbReference>
<proteinExistence type="predicted"/>
<name>A0ABW1RT69_9LACO</name>
<keyword evidence="2" id="KW-1185">Reference proteome</keyword>
<dbReference type="Proteomes" id="UP001596158">
    <property type="component" value="Unassembled WGS sequence"/>
</dbReference>
<dbReference type="RefSeq" id="WP_137600628.1">
    <property type="nucleotide sequence ID" value="NZ_BJDT01000004.1"/>
</dbReference>
<gene>
    <name evidence="1" type="ORF">ACFQGR_04580</name>
</gene>
<evidence type="ECO:0000313" key="1">
    <source>
        <dbReference type="EMBL" id="MFC6178661.1"/>
    </source>
</evidence>
<organism evidence="1 2">
    <name type="scientific">Weissella sagaensis</name>
    <dbReference type="NCBI Taxonomy" id="2559928"/>
    <lineage>
        <taxon>Bacteria</taxon>
        <taxon>Bacillati</taxon>
        <taxon>Bacillota</taxon>
        <taxon>Bacilli</taxon>
        <taxon>Lactobacillales</taxon>
        <taxon>Lactobacillaceae</taxon>
        <taxon>Weissella</taxon>
    </lineage>
</organism>
<accession>A0ABW1RT69</accession>
<protein>
    <recommendedName>
        <fullName evidence="3">Transposase</fullName>
    </recommendedName>
</protein>
<sequence>MTEKEQPRKEIELLEVKYLIELVGKMEWVINDHLDNITEQELIDLNNTKLSSHLEIVTALFPSFDKLLNDLTKAINKLPEFVEVTNHEL</sequence>
<evidence type="ECO:0008006" key="3">
    <source>
        <dbReference type="Google" id="ProtNLM"/>
    </source>
</evidence>